<keyword evidence="1" id="KW-0175">Coiled coil</keyword>
<accession>A0A1I8BS36</accession>
<evidence type="ECO:0000313" key="3">
    <source>
        <dbReference type="Proteomes" id="UP000095281"/>
    </source>
</evidence>
<evidence type="ECO:0000256" key="1">
    <source>
        <dbReference type="SAM" id="Coils"/>
    </source>
</evidence>
<sequence>MDDDFDLPDEGGNASGSSFVNELFSNRPKRQTGLTNENRSTLDDILASSSKQRPRVTFQDEQQPSHSERENNTPAQTVSSSLLDSLFSGGSTSGEQRRSTRAAGATSSAASPSSAPIRGPSPSRPQSVDQRLGPPNRSAPTPQSQESQQVNVSATIQAELEQLRREVSSLRYEHSEDQQTINEVRRKLEAEQTEHKRDSEKIREENKLEMQELIRRNEREKEEARREADRSAQLLNSIREQQGHFDSMVARLEGLNFGLGQVRDLVQNVNESNDKMAKEWNEQQAEHWKRLDEERGRLENSIKTMEKEMDQMRDSYQKAYI</sequence>
<feature type="compositionally biased region" description="Polar residues" evidence="2">
    <location>
        <begin position="138"/>
        <end position="156"/>
    </location>
</feature>
<keyword evidence="3" id="KW-1185">Reference proteome</keyword>
<feature type="compositionally biased region" description="Polar residues" evidence="2">
    <location>
        <begin position="15"/>
        <end position="24"/>
    </location>
</feature>
<reference evidence="4" key="1">
    <citation type="submission" date="2016-11" db="UniProtKB">
        <authorList>
            <consortium name="WormBaseParasite"/>
        </authorList>
    </citation>
    <scope>IDENTIFICATION</scope>
</reference>
<organism evidence="3 4">
    <name type="scientific">Meloidogyne hapla</name>
    <name type="common">Root-knot nematode worm</name>
    <dbReference type="NCBI Taxonomy" id="6305"/>
    <lineage>
        <taxon>Eukaryota</taxon>
        <taxon>Metazoa</taxon>
        <taxon>Ecdysozoa</taxon>
        <taxon>Nematoda</taxon>
        <taxon>Chromadorea</taxon>
        <taxon>Rhabditida</taxon>
        <taxon>Tylenchina</taxon>
        <taxon>Tylenchomorpha</taxon>
        <taxon>Tylenchoidea</taxon>
        <taxon>Meloidogynidae</taxon>
        <taxon>Meloidogyninae</taxon>
        <taxon>Meloidogyne</taxon>
    </lineage>
</organism>
<feature type="coiled-coil region" evidence="1">
    <location>
        <begin position="288"/>
        <end position="315"/>
    </location>
</feature>
<dbReference type="Proteomes" id="UP000095281">
    <property type="component" value="Unplaced"/>
</dbReference>
<dbReference type="WBParaSite" id="MhA1_Contig440.frz3.gene11">
    <property type="protein sequence ID" value="MhA1_Contig440.frz3.gene11"/>
    <property type="gene ID" value="MhA1_Contig440.frz3.gene11"/>
</dbReference>
<name>A0A1I8BS36_MELHA</name>
<feature type="compositionally biased region" description="Low complexity" evidence="2">
    <location>
        <begin position="79"/>
        <end position="94"/>
    </location>
</feature>
<evidence type="ECO:0000313" key="4">
    <source>
        <dbReference type="WBParaSite" id="MhA1_Contig440.frz3.gene11"/>
    </source>
</evidence>
<proteinExistence type="predicted"/>
<dbReference type="OMA" id="MAKEWNE"/>
<feature type="compositionally biased region" description="Low complexity" evidence="2">
    <location>
        <begin position="101"/>
        <end position="125"/>
    </location>
</feature>
<evidence type="ECO:0000256" key="2">
    <source>
        <dbReference type="SAM" id="MobiDB-lite"/>
    </source>
</evidence>
<dbReference type="AlphaFoldDB" id="A0A1I8BS36"/>
<feature type="region of interest" description="Disordered" evidence="2">
    <location>
        <begin position="1"/>
        <end position="156"/>
    </location>
</feature>
<protein>
    <submittedName>
        <fullName evidence="4">TACC_C domain-containing protein</fullName>
    </submittedName>
</protein>